<evidence type="ECO:0000313" key="2">
    <source>
        <dbReference type="WBParaSite" id="PS1159_v2.g22845.t2"/>
    </source>
</evidence>
<dbReference type="WBParaSite" id="PS1159_v2.g22845.t2">
    <property type="protein sequence ID" value="PS1159_v2.g22845.t2"/>
    <property type="gene ID" value="PS1159_v2.g22845"/>
</dbReference>
<name>A0AC35G2I9_9BILA</name>
<proteinExistence type="predicted"/>
<reference evidence="2" key="1">
    <citation type="submission" date="2022-11" db="UniProtKB">
        <authorList>
            <consortium name="WormBaseParasite"/>
        </authorList>
    </citation>
    <scope>IDENTIFICATION</scope>
</reference>
<evidence type="ECO:0000313" key="1">
    <source>
        <dbReference type="Proteomes" id="UP000887580"/>
    </source>
</evidence>
<organism evidence="1 2">
    <name type="scientific">Panagrolaimus sp. PS1159</name>
    <dbReference type="NCBI Taxonomy" id="55785"/>
    <lineage>
        <taxon>Eukaryota</taxon>
        <taxon>Metazoa</taxon>
        <taxon>Ecdysozoa</taxon>
        <taxon>Nematoda</taxon>
        <taxon>Chromadorea</taxon>
        <taxon>Rhabditida</taxon>
        <taxon>Tylenchina</taxon>
        <taxon>Panagrolaimomorpha</taxon>
        <taxon>Panagrolaimoidea</taxon>
        <taxon>Panagrolaimidae</taxon>
        <taxon>Panagrolaimus</taxon>
    </lineage>
</organism>
<protein>
    <submittedName>
        <fullName evidence="2">Protein kinase domain-containing protein</fullName>
    </submittedName>
</protein>
<accession>A0AC35G2I9</accession>
<sequence>MNFQDALDYSSIELKSSSNQQRQKSEQLISKRSSLLPPTTSIRRHASLAVDNPSQQLIHNNHNTARKGSSSVVSKRGSVAMEQIKKIDLDEVYSVFKQLGTGRFGYVKLAEHKQSKANIAIKFFPRPQIKQSDFIREYNFSFFLSAHANIIDTYDGMFQTNDDSAFFFVQEFCPHASLREAVEASQGGIGEIAVKEIFSKVLSAVEFMHNENLVHRNLKAENILIFDKTNYSRVKITDFGLTRKIDSTVKYLEYVSSYHAPELCETVVNEVLTVKYSIDVWALAIIFYYCLKGRFPWQKATIMCKPYWEWEQWLKRKSPMLPKRWDAFSDKSLKLFKKCFTSKPKDRWSVKDMRKLIVKEKLLKQPKVNSYIIPGSSTTTTNNSNAHSSYNTLEPQSSSTVCTTKSENADEYVYYPEETSKSDKKVDESKAPKKRSLIQQWINTTLNTMAEISEQVVSARDE</sequence>
<dbReference type="Proteomes" id="UP000887580">
    <property type="component" value="Unplaced"/>
</dbReference>